<feature type="non-terminal residue" evidence="2">
    <location>
        <position position="23"/>
    </location>
</feature>
<evidence type="ECO:0000313" key="3">
    <source>
        <dbReference type="Proteomes" id="UP000593573"/>
    </source>
</evidence>
<protein>
    <submittedName>
        <fullName evidence="2">Uncharacterized protein</fullName>
    </submittedName>
</protein>
<sequence length="23" mass="2534">MVEMPSIMDSESEDEKSSTSSVK</sequence>
<gene>
    <name evidence="2" type="ORF">Goklo_017384</name>
</gene>
<reference evidence="2 3" key="1">
    <citation type="journal article" date="2019" name="Genome Biol. Evol.">
        <title>Insights into the evolution of the New World diploid cottons (Gossypium, subgenus Houzingenia) based on genome sequencing.</title>
        <authorList>
            <person name="Grover C.E."/>
            <person name="Arick M.A. 2nd"/>
            <person name="Thrash A."/>
            <person name="Conover J.L."/>
            <person name="Sanders W.S."/>
            <person name="Peterson D.G."/>
            <person name="Frelichowski J.E."/>
            <person name="Scheffler J.A."/>
            <person name="Scheffler B.E."/>
            <person name="Wendel J.F."/>
        </authorList>
    </citation>
    <scope>NUCLEOTIDE SEQUENCE [LARGE SCALE GENOMIC DNA]</scope>
    <source>
        <strain evidence="2">57</strain>
        <tissue evidence="2">Leaf</tissue>
    </source>
</reference>
<keyword evidence="3" id="KW-1185">Reference proteome</keyword>
<feature type="region of interest" description="Disordered" evidence="1">
    <location>
        <begin position="1"/>
        <end position="23"/>
    </location>
</feature>
<name>A0A7J8UHC1_9ROSI</name>
<organism evidence="2 3">
    <name type="scientific">Gossypium klotzschianum</name>
    <dbReference type="NCBI Taxonomy" id="34286"/>
    <lineage>
        <taxon>Eukaryota</taxon>
        <taxon>Viridiplantae</taxon>
        <taxon>Streptophyta</taxon>
        <taxon>Embryophyta</taxon>
        <taxon>Tracheophyta</taxon>
        <taxon>Spermatophyta</taxon>
        <taxon>Magnoliopsida</taxon>
        <taxon>eudicotyledons</taxon>
        <taxon>Gunneridae</taxon>
        <taxon>Pentapetalae</taxon>
        <taxon>rosids</taxon>
        <taxon>malvids</taxon>
        <taxon>Malvales</taxon>
        <taxon>Malvaceae</taxon>
        <taxon>Malvoideae</taxon>
        <taxon>Gossypium</taxon>
    </lineage>
</organism>
<evidence type="ECO:0000256" key="1">
    <source>
        <dbReference type="SAM" id="MobiDB-lite"/>
    </source>
</evidence>
<dbReference type="EMBL" id="JABFAB010000006">
    <property type="protein sequence ID" value="MBA0649872.1"/>
    <property type="molecule type" value="Genomic_DNA"/>
</dbReference>
<evidence type="ECO:0000313" key="2">
    <source>
        <dbReference type="EMBL" id="MBA0649872.1"/>
    </source>
</evidence>
<dbReference type="Proteomes" id="UP000593573">
    <property type="component" value="Unassembled WGS sequence"/>
</dbReference>
<comment type="caution">
    <text evidence="2">The sequence shown here is derived from an EMBL/GenBank/DDBJ whole genome shotgun (WGS) entry which is preliminary data.</text>
</comment>
<proteinExistence type="predicted"/>
<accession>A0A7J8UHC1</accession>
<dbReference type="AlphaFoldDB" id="A0A7J8UHC1"/>